<organism evidence="6 7">
    <name type="scientific">Ramlibacter albus</name>
    <dbReference type="NCBI Taxonomy" id="2079448"/>
    <lineage>
        <taxon>Bacteria</taxon>
        <taxon>Pseudomonadati</taxon>
        <taxon>Pseudomonadota</taxon>
        <taxon>Betaproteobacteria</taxon>
        <taxon>Burkholderiales</taxon>
        <taxon>Comamonadaceae</taxon>
        <taxon>Ramlibacter</taxon>
    </lineage>
</organism>
<name>A0A923MDW0_9BURK</name>
<keyword evidence="3" id="KW-0804">Transcription</keyword>
<dbReference type="PANTHER" id="PTHR30055">
    <property type="entry name" value="HTH-TYPE TRANSCRIPTIONAL REGULATOR RUTR"/>
    <property type="match status" value="1"/>
</dbReference>
<keyword evidence="1" id="KW-0805">Transcription regulation</keyword>
<dbReference type="Gene3D" id="1.10.10.60">
    <property type="entry name" value="Homeodomain-like"/>
    <property type="match status" value="1"/>
</dbReference>
<feature type="domain" description="HTH tetR-type" evidence="5">
    <location>
        <begin position="24"/>
        <end position="84"/>
    </location>
</feature>
<gene>
    <name evidence="6" type="ORF">H8R02_27395</name>
</gene>
<evidence type="ECO:0000256" key="3">
    <source>
        <dbReference type="ARBA" id="ARBA00023163"/>
    </source>
</evidence>
<dbReference type="GO" id="GO:0000976">
    <property type="term" value="F:transcription cis-regulatory region binding"/>
    <property type="evidence" value="ECO:0007669"/>
    <property type="project" value="TreeGrafter"/>
</dbReference>
<dbReference type="InterPro" id="IPR009057">
    <property type="entry name" value="Homeodomain-like_sf"/>
</dbReference>
<dbReference type="Gene3D" id="1.10.357.10">
    <property type="entry name" value="Tetracycline Repressor, domain 2"/>
    <property type="match status" value="1"/>
</dbReference>
<dbReference type="PROSITE" id="PS50977">
    <property type="entry name" value="HTH_TETR_2"/>
    <property type="match status" value="1"/>
</dbReference>
<dbReference type="InterPro" id="IPR050109">
    <property type="entry name" value="HTH-type_TetR-like_transc_reg"/>
</dbReference>
<dbReference type="PANTHER" id="PTHR30055:SF148">
    <property type="entry name" value="TETR-FAMILY TRANSCRIPTIONAL REGULATOR"/>
    <property type="match status" value="1"/>
</dbReference>
<dbReference type="Pfam" id="PF16859">
    <property type="entry name" value="TetR_C_11"/>
    <property type="match status" value="1"/>
</dbReference>
<keyword evidence="7" id="KW-1185">Reference proteome</keyword>
<keyword evidence="2 4" id="KW-0238">DNA-binding</keyword>
<dbReference type="InterPro" id="IPR036271">
    <property type="entry name" value="Tet_transcr_reg_TetR-rel_C_sf"/>
</dbReference>
<dbReference type="AlphaFoldDB" id="A0A923MDW0"/>
<evidence type="ECO:0000259" key="5">
    <source>
        <dbReference type="PROSITE" id="PS50977"/>
    </source>
</evidence>
<dbReference type="Proteomes" id="UP000596827">
    <property type="component" value="Unassembled WGS sequence"/>
</dbReference>
<dbReference type="EMBL" id="JACORU010000015">
    <property type="protein sequence ID" value="MBC5768220.1"/>
    <property type="molecule type" value="Genomic_DNA"/>
</dbReference>
<feature type="DNA-binding region" description="H-T-H motif" evidence="4">
    <location>
        <begin position="47"/>
        <end position="66"/>
    </location>
</feature>
<evidence type="ECO:0000256" key="1">
    <source>
        <dbReference type="ARBA" id="ARBA00023015"/>
    </source>
</evidence>
<dbReference type="InterPro" id="IPR011075">
    <property type="entry name" value="TetR_C"/>
</dbReference>
<evidence type="ECO:0000313" key="7">
    <source>
        <dbReference type="Proteomes" id="UP000596827"/>
    </source>
</evidence>
<dbReference type="RefSeq" id="WP_187084751.1">
    <property type="nucleotide sequence ID" value="NZ_JACORU010000015.1"/>
</dbReference>
<evidence type="ECO:0000256" key="4">
    <source>
        <dbReference type="PROSITE-ProRule" id="PRU00335"/>
    </source>
</evidence>
<protein>
    <submittedName>
        <fullName evidence="6">TetR/AcrR family transcriptional regulator</fullName>
    </submittedName>
</protein>
<dbReference type="SUPFAM" id="SSF48498">
    <property type="entry name" value="Tetracyclin repressor-like, C-terminal domain"/>
    <property type="match status" value="1"/>
</dbReference>
<reference evidence="6" key="1">
    <citation type="submission" date="2020-08" db="EMBL/GenBank/DDBJ databases">
        <title>Ramlibacter sp. GTP1 16S ribosomal RNA gene genome sequencing and assembly.</title>
        <authorList>
            <person name="Kang M."/>
        </authorList>
    </citation>
    <scope>NUCLEOTIDE SEQUENCE</scope>
    <source>
        <strain evidence="6">GTP1</strain>
    </source>
</reference>
<evidence type="ECO:0000313" key="6">
    <source>
        <dbReference type="EMBL" id="MBC5768220.1"/>
    </source>
</evidence>
<dbReference type="GO" id="GO:0003700">
    <property type="term" value="F:DNA-binding transcription factor activity"/>
    <property type="evidence" value="ECO:0007669"/>
    <property type="project" value="TreeGrafter"/>
</dbReference>
<accession>A0A923MDW0</accession>
<sequence length="209" mass="23305">MRENPEELAVADEGPRRRMGGRSARVLDAVANAVLEELGESGIEEFSIPRVAARAGVSSSSVYRRWPNKATLIAFAGDRMARETIPFPDLGSLRQDLLRVLQEVVETFRDPKSRALIAMAFSGSDSPDVQRAQTTYWQMRVQEQQPMFDRAIARGEISPDTDTGAIIERAAGPLYFRFFISRLAITQAFLEQLVDAALAPVLAQKPRRR</sequence>
<dbReference type="SUPFAM" id="SSF46689">
    <property type="entry name" value="Homeodomain-like"/>
    <property type="match status" value="1"/>
</dbReference>
<comment type="caution">
    <text evidence="6">The sequence shown here is derived from an EMBL/GenBank/DDBJ whole genome shotgun (WGS) entry which is preliminary data.</text>
</comment>
<dbReference type="InterPro" id="IPR001647">
    <property type="entry name" value="HTH_TetR"/>
</dbReference>
<dbReference type="Pfam" id="PF00440">
    <property type="entry name" value="TetR_N"/>
    <property type="match status" value="1"/>
</dbReference>
<proteinExistence type="predicted"/>
<evidence type="ECO:0000256" key="2">
    <source>
        <dbReference type="ARBA" id="ARBA00023125"/>
    </source>
</evidence>